<keyword evidence="1" id="KW-1133">Transmembrane helix</keyword>
<reference evidence="3" key="1">
    <citation type="submission" date="2015-10" db="EMBL/GenBank/DDBJ databases">
        <title>The mitochondrial genome of Diphylleia rotans.</title>
        <authorList>
            <person name="Kamikawa R."/>
            <person name="Roger A.J."/>
        </authorList>
    </citation>
    <scope>NUCLEOTIDE SEQUENCE</scope>
    <source>
        <strain evidence="3">NIES-3764</strain>
    </source>
</reference>
<accession>A0A146I6Q8</accession>
<feature type="transmembrane region" description="Helical" evidence="1">
    <location>
        <begin position="101"/>
        <end position="132"/>
    </location>
</feature>
<dbReference type="InterPro" id="IPR032523">
    <property type="entry name" value="CcmF_C"/>
</dbReference>
<feature type="transmembrane region" description="Helical" evidence="1">
    <location>
        <begin position="72"/>
        <end position="89"/>
    </location>
</feature>
<feature type="domain" description="Cytochrome c-type biogenesis protein CcmF C-terminal" evidence="2">
    <location>
        <begin position="137"/>
        <end position="274"/>
    </location>
</feature>
<evidence type="ECO:0000313" key="3">
    <source>
        <dbReference type="EMBL" id="BAU71445.1"/>
    </source>
</evidence>
<feature type="transmembrane region" description="Helical" evidence="1">
    <location>
        <begin position="139"/>
        <end position="156"/>
    </location>
</feature>
<organism evidence="3">
    <name type="scientific">Diphylleia rotans</name>
    <dbReference type="NCBI Taxonomy" id="190327"/>
    <lineage>
        <taxon>Eukaryota</taxon>
        <taxon>CRuMs</taxon>
        <taxon>Collodictyonidae</taxon>
        <taxon>Diphylleia</taxon>
    </lineage>
</organism>
<geneLocation type="mitochondrion" evidence="3"/>
<feature type="transmembrane region" description="Helical" evidence="1">
    <location>
        <begin position="35"/>
        <end position="60"/>
    </location>
</feature>
<proteinExistence type="predicted"/>
<feature type="transmembrane region" description="Helical" evidence="1">
    <location>
        <begin position="262"/>
        <end position="282"/>
    </location>
</feature>
<dbReference type="GeneID" id="27217996"/>
<dbReference type="AlphaFoldDB" id="A0A146I6Q8"/>
<keyword evidence="3" id="KW-0496">Mitochondrion</keyword>
<name>A0A146I6Q8_9EUKA</name>
<keyword evidence="1" id="KW-0472">Membrane</keyword>
<protein>
    <submittedName>
        <fullName evidence="3">Cytochrome c-type biogenesis protein</fullName>
    </submittedName>
</protein>
<evidence type="ECO:0000259" key="2">
    <source>
        <dbReference type="Pfam" id="PF16327"/>
    </source>
</evidence>
<dbReference type="EMBL" id="AP015014">
    <property type="protein sequence ID" value="BAU71445.1"/>
    <property type="molecule type" value="Genomic_DNA"/>
</dbReference>
<dbReference type="Pfam" id="PF16327">
    <property type="entry name" value="CcmF_C"/>
    <property type="match status" value="1"/>
</dbReference>
<evidence type="ECO:0000256" key="1">
    <source>
        <dbReference type="SAM" id="Phobius"/>
    </source>
</evidence>
<dbReference type="RefSeq" id="YP_009245593.1">
    <property type="nucleotide sequence ID" value="NC_029886.1"/>
</dbReference>
<keyword evidence="1" id="KW-0812">Transmembrane</keyword>
<gene>
    <name evidence="3" type="primary">ccmF_C</name>
</gene>
<sequence>MDFRTNIKGNSIMGGINAPINHNFEKGLLGPFSLYLLNIILILVVTSISFGTLAPVIFYFLIGRDISIGESFFIKTTAPLAPNILLLLNNNKVKGHQINSILEILGIFIVLCLVQGSLFYNFLLSLIIWLCCQYRDLNLGHYGLLLFILGIILNDINKVEIISQISVINPILATNSEDYLVFRGVAAAHGPNYFSLYGGPLLITKENSIIFYPEKRYYYTQNLLISKIEVHTNLISDLYCYLGEGNILNGWRLRLIYNPYQIFIWLGPLVSILGIIKECALFKKRKGCSGFRF</sequence>